<dbReference type="KEGG" id="tun:J9260_06655"/>
<sequence>MKLPSLSPQTVFYVAGALTTAASIKGTGAYLMTETNGDLLLSTAGAIALGIAVYAGCEVAFNHKGAVKRVVAGFVAASAIALSSYTIYQHITLPLLEQQQAELRQQQTDAQAEAQRVRQQQAAVTQTLQQQQADLRQQIEDLRQFNATDASHVTDLDGSSQKGAAWQAVQLRKAIAERNTEIGQLMGRLENYTQRLTATPVTPVAETAQQNTPPNTADVPLDRAILARASLYDLMTLLLVLFAGWFKTHKREQEQGRVVSLQAANQAAKDTLQQLKDVAGDMEKVGNNALSTVAGAAARLDAALQRVTLTVAGAMECATTHATGATTPKIQDVSENDVLILLENHCIETDNQGLITTDEMMMATGWGRTRVRKIKEKAYLRGFLNREQQGKGWIYFYPTLEKIAAVDAGNVINLARIRGK</sequence>
<gene>
    <name evidence="3" type="ORF">J9260_06655</name>
</gene>
<evidence type="ECO:0000256" key="2">
    <source>
        <dbReference type="SAM" id="Phobius"/>
    </source>
</evidence>
<dbReference type="Proteomes" id="UP000672009">
    <property type="component" value="Chromosome"/>
</dbReference>
<evidence type="ECO:0000313" key="3">
    <source>
        <dbReference type="EMBL" id="QTR54765.1"/>
    </source>
</evidence>
<dbReference type="RefSeq" id="WP_210220239.1">
    <property type="nucleotide sequence ID" value="NZ_CP072793.1"/>
</dbReference>
<dbReference type="EMBL" id="CP072793">
    <property type="protein sequence ID" value="QTR54765.1"/>
    <property type="molecule type" value="Genomic_DNA"/>
</dbReference>
<keyword evidence="2" id="KW-0812">Transmembrane</keyword>
<evidence type="ECO:0000313" key="4">
    <source>
        <dbReference type="Proteomes" id="UP000672009"/>
    </source>
</evidence>
<reference evidence="3" key="1">
    <citation type="submission" date="2021-04" db="EMBL/GenBank/DDBJ databases">
        <title>Genomics, taxonomy and metabolism of representatives of sulfur bacteria of the genus Thiothrix: Thiothrix fructosivorans QT, Thiothrix unzii A1T and three new species, Thiothrix subterranea sp. nov., Thiothrix litoralis sp. nov. and 'Candidatus Thiothrix anitrata' sp. nov.</title>
        <authorList>
            <person name="Ravin N.V."/>
            <person name="Smolyakov D."/>
            <person name="Rudenko T.S."/>
            <person name="Mardanov A.V."/>
            <person name="Beletsky A.V."/>
            <person name="Markov N.D."/>
            <person name="Fomenkov A.I."/>
            <person name="Roberts R.J."/>
            <person name="Karnachuk O.V."/>
            <person name="Novikov A."/>
            <person name="Grabovich M.Y."/>
        </authorList>
    </citation>
    <scope>NUCLEOTIDE SEQUENCE</scope>
    <source>
        <strain evidence="3">A1</strain>
    </source>
</reference>
<keyword evidence="1" id="KW-0175">Coiled coil</keyword>
<keyword evidence="2" id="KW-0472">Membrane</keyword>
<feature type="transmembrane region" description="Helical" evidence="2">
    <location>
        <begin position="12"/>
        <end position="33"/>
    </location>
</feature>
<feature type="coiled-coil region" evidence="1">
    <location>
        <begin position="93"/>
        <end position="148"/>
    </location>
</feature>
<dbReference type="AlphaFoldDB" id="A0A975FD08"/>
<feature type="transmembrane region" description="Helical" evidence="2">
    <location>
        <begin position="39"/>
        <end position="57"/>
    </location>
</feature>
<evidence type="ECO:0000256" key="1">
    <source>
        <dbReference type="SAM" id="Coils"/>
    </source>
</evidence>
<organism evidence="3 4">
    <name type="scientific">Thiothrix unzii</name>
    <dbReference type="NCBI Taxonomy" id="111769"/>
    <lineage>
        <taxon>Bacteria</taxon>
        <taxon>Pseudomonadati</taxon>
        <taxon>Pseudomonadota</taxon>
        <taxon>Gammaproteobacteria</taxon>
        <taxon>Thiotrichales</taxon>
        <taxon>Thiotrichaceae</taxon>
        <taxon>Thiothrix</taxon>
    </lineage>
</organism>
<accession>A0A975FD08</accession>
<feature type="transmembrane region" description="Helical" evidence="2">
    <location>
        <begin position="69"/>
        <end position="88"/>
    </location>
</feature>
<proteinExistence type="predicted"/>
<keyword evidence="2" id="KW-1133">Transmembrane helix</keyword>
<keyword evidence="4" id="KW-1185">Reference proteome</keyword>
<protein>
    <submittedName>
        <fullName evidence="3">Uncharacterized protein</fullName>
    </submittedName>
</protein>
<name>A0A975FD08_9GAMM</name>